<dbReference type="PANTHER" id="PTHR43022">
    <property type="entry name" value="PROTEIN SMF"/>
    <property type="match status" value="1"/>
</dbReference>
<dbReference type="AlphaFoldDB" id="A0A2S4JZ01"/>
<dbReference type="OrthoDB" id="9785707at2"/>
<feature type="domain" description="Smf/DprA SLOG" evidence="2">
    <location>
        <begin position="97"/>
        <end position="302"/>
    </location>
</feature>
<comment type="caution">
    <text evidence="3">The sequence shown here is derived from an EMBL/GenBank/DDBJ whole genome shotgun (WGS) entry which is preliminary data.</text>
</comment>
<sequence length="346" mass="37258">MRDQACTRDDLLRRALEGPFPERDALLMVGRFSPLRPLERIRLLVTAPQPEQLLGLDHYQVEQIIGRPLRRTAWNPRQLLADTELDRRWLSLDERWVLWFGDDRYPSHLREIYDPPALLYGWGQLREAGRRGVALVGTRQPDQEGEKAAFATGYDLARHGVVCVSGLARGIDAAAHRGTTGAGGTALAVLGSGIDAVYPASNRPLGADILDQGGAILSEYPPGVPPQRHQFPARNRIVVGLSAGVVVFQAPEPSGALISAEFGLQLGVDVMVHAAGASWTGCLRLLQAGASLVEGARDILDLIAPGVLGEEAVPAGELLSPGAAAEQTKLALFDSPGEIPSREVHR</sequence>
<protein>
    <recommendedName>
        <fullName evidence="2">Smf/DprA SLOG domain-containing protein</fullName>
    </recommendedName>
</protein>
<dbReference type="InterPro" id="IPR003488">
    <property type="entry name" value="DprA"/>
</dbReference>
<dbReference type="Pfam" id="PF02481">
    <property type="entry name" value="DNA_processg_A"/>
    <property type="match status" value="1"/>
</dbReference>
<evidence type="ECO:0000313" key="4">
    <source>
        <dbReference type="Proteomes" id="UP000237350"/>
    </source>
</evidence>
<evidence type="ECO:0000256" key="1">
    <source>
        <dbReference type="ARBA" id="ARBA00006525"/>
    </source>
</evidence>
<gene>
    <name evidence="3" type="ORF">AU468_02660</name>
</gene>
<dbReference type="PANTHER" id="PTHR43022:SF1">
    <property type="entry name" value="PROTEIN SMF"/>
    <property type="match status" value="1"/>
</dbReference>
<dbReference type="EMBL" id="LPWH01000007">
    <property type="protein sequence ID" value="POR04733.1"/>
    <property type="molecule type" value="Genomic_DNA"/>
</dbReference>
<dbReference type="RefSeq" id="WP_103679382.1">
    <property type="nucleotide sequence ID" value="NZ_LPWH01000007.1"/>
</dbReference>
<dbReference type="InterPro" id="IPR057666">
    <property type="entry name" value="DrpA_SLOG"/>
</dbReference>
<name>A0A2S4JZ01_9SPIO</name>
<evidence type="ECO:0000313" key="3">
    <source>
        <dbReference type="EMBL" id="POR04733.1"/>
    </source>
</evidence>
<evidence type="ECO:0000259" key="2">
    <source>
        <dbReference type="Pfam" id="PF02481"/>
    </source>
</evidence>
<dbReference type="GO" id="GO:0009294">
    <property type="term" value="P:DNA-mediated transformation"/>
    <property type="evidence" value="ECO:0007669"/>
    <property type="project" value="InterPro"/>
</dbReference>
<reference evidence="4" key="1">
    <citation type="submission" date="2015-12" db="EMBL/GenBank/DDBJ databases">
        <authorList>
            <person name="Lodha T.D."/>
            <person name="Chintalapati S."/>
            <person name="Chintalapati V.R."/>
            <person name="Sravanthi T."/>
        </authorList>
    </citation>
    <scope>NUCLEOTIDE SEQUENCE [LARGE SCALE GENOMIC DNA]</scope>
    <source>
        <strain evidence="4">JC133</strain>
    </source>
</reference>
<dbReference type="NCBIfam" id="TIGR00732">
    <property type="entry name" value="dprA"/>
    <property type="match status" value="1"/>
</dbReference>
<proteinExistence type="inferred from homology"/>
<dbReference type="Gene3D" id="3.40.50.450">
    <property type="match status" value="1"/>
</dbReference>
<dbReference type="Proteomes" id="UP000237350">
    <property type="component" value="Unassembled WGS sequence"/>
</dbReference>
<comment type="similarity">
    <text evidence="1">Belongs to the DprA/Smf family.</text>
</comment>
<accession>A0A2S4JZ01</accession>
<keyword evidence="4" id="KW-1185">Reference proteome</keyword>
<organism evidence="3 4">
    <name type="scientific">Alkalispirochaeta sphaeroplastigenens</name>
    <dbReference type="NCBI Taxonomy" id="1187066"/>
    <lineage>
        <taxon>Bacteria</taxon>
        <taxon>Pseudomonadati</taxon>
        <taxon>Spirochaetota</taxon>
        <taxon>Spirochaetia</taxon>
        <taxon>Spirochaetales</taxon>
        <taxon>Spirochaetaceae</taxon>
        <taxon>Alkalispirochaeta</taxon>
    </lineage>
</organism>
<dbReference type="SUPFAM" id="SSF102405">
    <property type="entry name" value="MCP/YpsA-like"/>
    <property type="match status" value="1"/>
</dbReference>